<dbReference type="InterPro" id="IPR029044">
    <property type="entry name" value="Nucleotide-diphossugar_trans"/>
</dbReference>
<comment type="caution">
    <text evidence="3">The sequence shown here is derived from an EMBL/GenBank/DDBJ whole genome shotgun (WGS) entry which is preliminary data.</text>
</comment>
<dbReference type="EMBL" id="JAAMPI010001441">
    <property type="protein sequence ID" value="KAF4625196.1"/>
    <property type="molecule type" value="Genomic_DNA"/>
</dbReference>
<dbReference type="AlphaFoldDB" id="A0A8H4VWI0"/>
<proteinExistence type="inferred from homology"/>
<organism evidence="3 4">
    <name type="scientific">Cudoniella acicularis</name>
    <dbReference type="NCBI Taxonomy" id="354080"/>
    <lineage>
        <taxon>Eukaryota</taxon>
        <taxon>Fungi</taxon>
        <taxon>Dikarya</taxon>
        <taxon>Ascomycota</taxon>
        <taxon>Pezizomycotina</taxon>
        <taxon>Leotiomycetes</taxon>
        <taxon>Helotiales</taxon>
        <taxon>Tricladiaceae</taxon>
        <taxon>Cudoniella</taxon>
    </lineage>
</organism>
<dbReference type="Gene3D" id="3.90.550.20">
    <property type="match status" value="1"/>
</dbReference>
<dbReference type="InterPro" id="IPR007577">
    <property type="entry name" value="GlycoTrfase_DXD_sugar-bd_CS"/>
</dbReference>
<evidence type="ECO:0000313" key="3">
    <source>
        <dbReference type="EMBL" id="KAF4625196.1"/>
    </source>
</evidence>
<keyword evidence="4" id="KW-1185">Reference proteome</keyword>
<dbReference type="GO" id="GO:0006487">
    <property type="term" value="P:protein N-linked glycosylation"/>
    <property type="evidence" value="ECO:0007669"/>
    <property type="project" value="TreeGrafter"/>
</dbReference>
<sequence length="340" mass="38403">MHLPTKLLKILTILIPATLFTLTLIYLYNYHDICLPHTIICSYRHIKLHPFTSTPLPPIEDATSLIPKKIWYKLTAAGLSDKSQVFDATCLNQNPHYRHEFLTELQAETYVREHYSEERRDIVEVFMLLRIPIVRADLLRYLILYKEGGVWSDLDVSCGEQYGNMNKWVPNRYKNVTGLVLGLEFDCAIVCPASRVPVSEQGRIRTQFASWMIMAAPKSPHMKVVIEDILTEVNYTASWNGVEVDELTLEMIGDVVDFSGPKRLTTSVVKSMGREMGEAINDSHFTGLKEPKLLGDVLLLPGNAFAASQNGFPKDQGPALVTHHYAGTWKNEFGGELPDP</sequence>
<evidence type="ECO:0000313" key="4">
    <source>
        <dbReference type="Proteomes" id="UP000566819"/>
    </source>
</evidence>
<keyword evidence="2" id="KW-0812">Transmembrane</keyword>
<dbReference type="GO" id="GO:0000009">
    <property type="term" value="F:alpha-1,6-mannosyltransferase activity"/>
    <property type="evidence" value="ECO:0007669"/>
    <property type="project" value="InterPro"/>
</dbReference>
<evidence type="ECO:0000256" key="2">
    <source>
        <dbReference type="SAM" id="Phobius"/>
    </source>
</evidence>
<reference evidence="3 4" key="1">
    <citation type="submission" date="2020-03" db="EMBL/GenBank/DDBJ databases">
        <title>Draft Genome Sequence of Cudoniella acicularis.</title>
        <authorList>
            <person name="Buettner E."/>
            <person name="Kellner H."/>
        </authorList>
    </citation>
    <scope>NUCLEOTIDE SEQUENCE [LARGE SCALE GENOMIC DNA]</scope>
    <source>
        <strain evidence="3 4">DSM 108380</strain>
    </source>
</reference>
<dbReference type="Pfam" id="PF04488">
    <property type="entry name" value="Gly_transf_sug"/>
    <property type="match status" value="1"/>
</dbReference>
<name>A0A8H4VWI0_9HELO</name>
<keyword evidence="2" id="KW-0472">Membrane</keyword>
<keyword evidence="2" id="KW-1133">Transmembrane helix</keyword>
<dbReference type="PANTHER" id="PTHR31834">
    <property type="entry name" value="INITIATION-SPECIFIC ALPHA-1,6-MANNOSYLTRANSFERASE"/>
    <property type="match status" value="1"/>
</dbReference>
<protein>
    <recommendedName>
        <fullName evidence="5">Initiation-specific alpha-1,6-mannosyltransferase</fullName>
    </recommendedName>
</protein>
<dbReference type="GO" id="GO:0000136">
    <property type="term" value="C:mannan polymerase complex"/>
    <property type="evidence" value="ECO:0007669"/>
    <property type="project" value="TreeGrafter"/>
</dbReference>
<dbReference type="Proteomes" id="UP000566819">
    <property type="component" value="Unassembled WGS sequence"/>
</dbReference>
<dbReference type="InterPro" id="IPR039367">
    <property type="entry name" value="Och1-like"/>
</dbReference>
<accession>A0A8H4VWI0</accession>
<dbReference type="OrthoDB" id="409543at2759"/>
<dbReference type="PANTHER" id="PTHR31834:SF8">
    <property type="entry name" value="TRANSFERASE, PUTATIVE (AFU_ORTHOLOGUE AFUA_6G14040)-RELATED"/>
    <property type="match status" value="1"/>
</dbReference>
<dbReference type="SUPFAM" id="SSF53448">
    <property type="entry name" value="Nucleotide-diphospho-sugar transferases"/>
    <property type="match status" value="1"/>
</dbReference>
<gene>
    <name evidence="3" type="ORF">G7Y89_g12976</name>
</gene>
<comment type="similarity">
    <text evidence="1">Belongs to the glycosyltransferase 32 family.</text>
</comment>
<evidence type="ECO:0008006" key="5">
    <source>
        <dbReference type="Google" id="ProtNLM"/>
    </source>
</evidence>
<evidence type="ECO:0000256" key="1">
    <source>
        <dbReference type="ARBA" id="ARBA00009003"/>
    </source>
</evidence>
<feature type="transmembrane region" description="Helical" evidence="2">
    <location>
        <begin position="7"/>
        <end position="28"/>
    </location>
</feature>